<gene>
    <name evidence="1" type="ORF">OM960_20075</name>
</gene>
<reference evidence="1 2" key="1">
    <citation type="submission" date="2022-10" db="EMBL/GenBank/DDBJ databases">
        <title>Defluviimonas sp. CAU 1641 isolated from mud.</title>
        <authorList>
            <person name="Kim W."/>
        </authorList>
    </citation>
    <scope>NUCLEOTIDE SEQUENCE [LARGE SCALE GENOMIC DNA]</scope>
    <source>
        <strain evidence="1 2">CAU 1641</strain>
    </source>
</reference>
<dbReference type="Proteomes" id="UP001207582">
    <property type="component" value="Unassembled WGS sequence"/>
</dbReference>
<name>A0ABT3J837_9RHOB</name>
<organism evidence="1 2">
    <name type="scientific">Defluviimonas salinarum</name>
    <dbReference type="NCBI Taxonomy" id="2992147"/>
    <lineage>
        <taxon>Bacteria</taxon>
        <taxon>Pseudomonadati</taxon>
        <taxon>Pseudomonadota</taxon>
        <taxon>Alphaproteobacteria</taxon>
        <taxon>Rhodobacterales</taxon>
        <taxon>Paracoccaceae</taxon>
        <taxon>Albidovulum</taxon>
    </lineage>
</organism>
<evidence type="ECO:0000313" key="2">
    <source>
        <dbReference type="Proteomes" id="UP001207582"/>
    </source>
</evidence>
<comment type="caution">
    <text evidence="1">The sequence shown here is derived from an EMBL/GenBank/DDBJ whole genome shotgun (WGS) entry which is preliminary data.</text>
</comment>
<proteinExistence type="predicted"/>
<dbReference type="InterPro" id="IPR032710">
    <property type="entry name" value="NTF2-like_dom_sf"/>
</dbReference>
<keyword evidence="2" id="KW-1185">Reference proteome</keyword>
<dbReference type="SUPFAM" id="SSF54427">
    <property type="entry name" value="NTF2-like"/>
    <property type="match status" value="1"/>
</dbReference>
<dbReference type="Gene3D" id="3.10.450.50">
    <property type="match status" value="1"/>
</dbReference>
<dbReference type="EMBL" id="JAPDOG010000026">
    <property type="protein sequence ID" value="MCW3783839.1"/>
    <property type="molecule type" value="Genomic_DNA"/>
</dbReference>
<evidence type="ECO:0008006" key="3">
    <source>
        <dbReference type="Google" id="ProtNLM"/>
    </source>
</evidence>
<accession>A0ABT3J837</accession>
<dbReference type="RefSeq" id="WP_264773217.1">
    <property type="nucleotide sequence ID" value="NZ_JAPDOG010000026.1"/>
</dbReference>
<evidence type="ECO:0000313" key="1">
    <source>
        <dbReference type="EMBL" id="MCW3783839.1"/>
    </source>
</evidence>
<sequence>MIDAMEIVETMCERYSSAVTANDSAAYRQLFCADAIRVPPGSEPERGPDEIARGEQADYDKARFTCNSHPIDALHLADNRVFGFAEAAVKTVAHGTGEIRSFRATKAWLLERQPSGDWLIKRQMWNLR</sequence>
<protein>
    <recommendedName>
        <fullName evidence="3">DUF4440 domain-containing protein</fullName>
    </recommendedName>
</protein>